<reference evidence="3 4" key="1">
    <citation type="journal article" date="2019" name="Int. J. Syst. Evol. Microbiol.">
        <title>The Global Catalogue of Microorganisms (GCM) 10K type strain sequencing project: providing services to taxonomists for standard genome sequencing and annotation.</title>
        <authorList>
            <consortium name="The Broad Institute Genomics Platform"/>
            <consortium name="The Broad Institute Genome Sequencing Center for Infectious Disease"/>
            <person name="Wu L."/>
            <person name="Ma J."/>
        </authorList>
    </citation>
    <scope>NUCLEOTIDE SEQUENCE [LARGE SCALE GENOMIC DNA]</scope>
    <source>
        <strain evidence="3 4">JCM 10671</strain>
    </source>
</reference>
<dbReference type="InterPro" id="IPR037284">
    <property type="entry name" value="SUF_FeS_clus_asmbl_SufBD_sf"/>
</dbReference>
<gene>
    <name evidence="3" type="primary">sufD</name>
    <name evidence="3" type="ORF">GCM10009547_29510</name>
</gene>
<dbReference type="Pfam" id="PF01458">
    <property type="entry name" value="SUFBD_core"/>
    <property type="match status" value="1"/>
</dbReference>
<dbReference type="RefSeq" id="WP_344606030.1">
    <property type="nucleotide sequence ID" value="NZ_BAAAHE010000024.1"/>
</dbReference>
<evidence type="ECO:0000313" key="4">
    <source>
        <dbReference type="Proteomes" id="UP001500957"/>
    </source>
</evidence>
<proteinExistence type="inferred from homology"/>
<evidence type="ECO:0000256" key="1">
    <source>
        <dbReference type="ARBA" id="ARBA00043967"/>
    </source>
</evidence>
<sequence>MTTPVLNHPVPTGREEEWRFTPMRRLRGLHDGTAKGDGKVVVSVDAGEGVTVETVGRDDPRVGKVGAPTDRVAEAAFSAVQTATVVTVPQELEPGPTVITVRGEDADGAAFGHIVIDVKPFAVATVVLDHLGSATYAGTVEVHVGDSANLTLVSVQDWADDAVHLAHQRISLGRDAKVKAIAVTFGGNLVRLYPQVHYTAQGGDAEMLGLYFADAGQHLEHRLRIDHTVPNCRSNVAYKGALQGEKAHTVWIGDVIIGAEATGTDTYELNRNLLLTDGASADSVPNLEIYTGEVAGAGHASATGRFDDEQLFYLQSRGIPEDEARRMVVRGFFGEIIGRIGVPIVQTRLLQKIDAELAKTLN</sequence>
<evidence type="ECO:0000313" key="3">
    <source>
        <dbReference type="EMBL" id="GAA0624462.1"/>
    </source>
</evidence>
<comment type="caution">
    <text evidence="3">The sequence shown here is derived from an EMBL/GenBank/DDBJ whole genome shotgun (WGS) entry which is preliminary data.</text>
</comment>
<dbReference type="Proteomes" id="UP001500957">
    <property type="component" value="Unassembled WGS sequence"/>
</dbReference>
<feature type="domain" description="SUF system FeS cluster assembly SufBD core" evidence="2">
    <location>
        <begin position="104"/>
        <end position="332"/>
    </location>
</feature>
<dbReference type="InterPro" id="IPR055346">
    <property type="entry name" value="Fe-S_cluster_assembly_SufBD"/>
</dbReference>
<dbReference type="PANTHER" id="PTHR43575">
    <property type="entry name" value="PROTEIN ABCI7, CHLOROPLASTIC"/>
    <property type="match status" value="1"/>
</dbReference>
<comment type="similarity">
    <text evidence="1">Belongs to the iron-sulfur cluster assembly SufBD family.</text>
</comment>
<dbReference type="PANTHER" id="PTHR43575:SF1">
    <property type="entry name" value="PROTEIN ABCI7, CHLOROPLASTIC"/>
    <property type="match status" value="1"/>
</dbReference>
<dbReference type="InterPro" id="IPR011542">
    <property type="entry name" value="SUF_FeS_clus_asmbl_SufD"/>
</dbReference>
<keyword evidence="4" id="KW-1185">Reference proteome</keyword>
<evidence type="ECO:0000259" key="2">
    <source>
        <dbReference type="Pfam" id="PF01458"/>
    </source>
</evidence>
<dbReference type="EMBL" id="BAAAHE010000024">
    <property type="protein sequence ID" value="GAA0624462.1"/>
    <property type="molecule type" value="Genomic_DNA"/>
</dbReference>
<name>A0ABN1GZF4_9ACTN</name>
<dbReference type="SUPFAM" id="SSF101960">
    <property type="entry name" value="Stabilizer of iron transporter SufD"/>
    <property type="match status" value="1"/>
</dbReference>
<protein>
    <submittedName>
        <fullName evidence="3">Fe-S cluster assembly protein SufD</fullName>
    </submittedName>
</protein>
<accession>A0ABN1GZF4</accession>
<dbReference type="InterPro" id="IPR000825">
    <property type="entry name" value="SUF_FeS_clus_asmbl_SufBD_core"/>
</dbReference>
<organism evidence="3 4">
    <name type="scientific">Sporichthya brevicatena</name>
    <dbReference type="NCBI Taxonomy" id="171442"/>
    <lineage>
        <taxon>Bacteria</taxon>
        <taxon>Bacillati</taxon>
        <taxon>Actinomycetota</taxon>
        <taxon>Actinomycetes</taxon>
        <taxon>Sporichthyales</taxon>
        <taxon>Sporichthyaceae</taxon>
        <taxon>Sporichthya</taxon>
    </lineage>
</organism>
<dbReference type="NCBIfam" id="TIGR01981">
    <property type="entry name" value="sufD"/>
    <property type="match status" value="1"/>
</dbReference>